<keyword evidence="3" id="KW-1185">Reference proteome</keyword>
<feature type="transmembrane region" description="Helical" evidence="1">
    <location>
        <begin position="234"/>
        <end position="252"/>
    </location>
</feature>
<feature type="transmembrane region" description="Helical" evidence="1">
    <location>
        <begin position="189"/>
        <end position="214"/>
    </location>
</feature>
<gene>
    <name evidence="2" type="ORF">KI810_10245</name>
</gene>
<protein>
    <submittedName>
        <fullName evidence="2">TIGR00341 family protein</fullName>
    </submittedName>
</protein>
<name>A0ABS5SE29_9BACT</name>
<dbReference type="EMBL" id="JAHCVK010000003">
    <property type="protein sequence ID" value="MBT0653435.1"/>
    <property type="molecule type" value="Genomic_DNA"/>
</dbReference>
<dbReference type="RefSeq" id="WP_214175431.1">
    <property type="nucleotide sequence ID" value="NZ_JAHCVK010000003.1"/>
</dbReference>
<evidence type="ECO:0000256" key="1">
    <source>
        <dbReference type="SAM" id="Phobius"/>
    </source>
</evidence>
<organism evidence="2 3">
    <name type="scientific">Geomobilimonas luticola</name>
    <dbReference type="NCBI Taxonomy" id="1114878"/>
    <lineage>
        <taxon>Bacteria</taxon>
        <taxon>Pseudomonadati</taxon>
        <taxon>Thermodesulfobacteriota</taxon>
        <taxon>Desulfuromonadia</taxon>
        <taxon>Geobacterales</taxon>
        <taxon>Geobacteraceae</taxon>
        <taxon>Geomobilimonas</taxon>
    </lineage>
</organism>
<dbReference type="Pfam" id="PF04087">
    <property type="entry name" value="DUF389"/>
    <property type="match status" value="1"/>
</dbReference>
<feature type="transmembrane region" description="Helical" evidence="1">
    <location>
        <begin position="40"/>
        <end position="59"/>
    </location>
</feature>
<feature type="transmembrane region" description="Helical" evidence="1">
    <location>
        <begin position="65"/>
        <end position="88"/>
    </location>
</feature>
<dbReference type="InterPro" id="IPR005240">
    <property type="entry name" value="DUF389"/>
</dbReference>
<comment type="caution">
    <text evidence="2">The sequence shown here is derived from an EMBL/GenBank/DDBJ whole genome shotgun (WGS) entry which is preliminary data.</text>
</comment>
<sequence>MNISLDRFTCRVRAWLLSQSEKINHRGVIKDVFAEGEMSAGYIFSLNVANLIALCGLLVNSSPVIIGAMLISPLMGPFLSFGFAFVTGDGIIWSKAVRKIILSVTLSIVVAAFATYLSPLKELTGEIVSRTRPNLYDLIIAFLAGLAGASALCTKKNFLTVVPGVAIATAVIPPLSVVGFGLGTWNLRVFLGGFLLFFTNFVAIIISTCIVFYFYGFRRSMATEVELSQLKKRLAFLVTVLIVISIPLGYTLQRSISEVKLRNTIRDVLHARLDRANQSHLATFTYKVGSDDVLKIDAVVNTVRYLNEADARQVESALSSTLRQKVVLNLEQIKVQTGGLKELPRSQPPAIASLKPVVETPISPGEHLRTTVKRTEDRLAQVIIPARIAALSVGLRNYSAGGLAIRMKLQRDTPLTGDETAWLRRYLAADLGSEVQLTVETAPFVPLLAFRTGETILSEEMKKKMLKLRDVYQSDRSVTIQVEALPGRASSKERRLAAERLSGVADYLTTSCGVPRDRITTKIGPLRRKGAAVKISVLAE</sequence>
<evidence type="ECO:0000313" key="3">
    <source>
        <dbReference type="Proteomes" id="UP000756860"/>
    </source>
</evidence>
<feature type="transmembrane region" description="Helical" evidence="1">
    <location>
        <begin position="138"/>
        <end position="154"/>
    </location>
</feature>
<keyword evidence="1" id="KW-0472">Membrane</keyword>
<feature type="transmembrane region" description="Helical" evidence="1">
    <location>
        <begin position="100"/>
        <end position="118"/>
    </location>
</feature>
<feature type="transmembrane region" description="Helical" evidence="1">
    <location>
        <begin position="161"/>
        <end position="183"/>
    </location>
</feature>
<accession>A0ABS5SE29</accession>
<evidence type="ECO:0000313" key="2">
    <source>
        <dbReference type="EMBL" id="MBT0653435.1"/>
    </source>
</evidence>
<keyword evidence="1" id="KW-0812">Transmembrane</keyword>
<proteinExistence type="predicted"/>
<dbReference type="NCBIfam" id="TIGR00341">
    <property type="entry name" value="TIGR00341 family protein"/>
    <property type="match status" value="1"/>
</dbReference>
<dbReference type="Proteomes" id="UP000756860">
    <property type="component" value="Unassembled WGS sequence"/>
</dbReference>
<keyword evidence="1" id="KW-1133">Transmembrane helix</keyword>
<dbReference type="PANTHER" id="PTHR20992">
    <property type="entry name" value="AT15442P-RELATED"/>
    <property type="match status" value="1"/>
</dbReference>
<dbReference type="PANTHER" id="PTHR20992:SF9">
    <property type="entry name" value="AT15442P-RELATED"/>
    <property type="match status" value="1"/>
</dbReference>
<reference evidence="2 3" key="1">
    <citation type="submission" date="2021-05" db="EMBL/GenBank/DDBJ databases">
        <title>The draft genome of Geobacter luticola JCM 17780.</title>
        <authorList>
            <person name="Xu Z."/>
            <person name="Masuda Y."/>
            <person name="Itoh H."/>
            <person name="Senoo K."/>
        </authorList>
    </citation>
    <scope>NUCLEOTIDE SEQUENCE [LARGE SCALE GENOMIC DNA]</scope>
    <source>
        <strain evidence="2 3">JCM 17780</strain>
    </source>
</reference>